<dbReference type="GO" id="GO:0006040">
    <property type="term" value="P:amino sugar metabolic process"/>
    <property type="evidence" value="ECO:0007669"/>
    <property type="project" value="InterPro"/>
</dbReference>
<dbReference type="SUPFAM" id="SSF53067">
    <property type="entry name" value="Actin-like ATPase domain"/>
    <property type="match status" value="1"/>
</dbReference>
<dbReference type="AlphaFoldDB" id="A0A9D9GZN9"/>
<organism evidence="1 2">
    <name type="scientific">Candidatus Scatousia excrementipullorum</name>
    <dbReference type="NCBI Taxonomy" id="2840936"/>
    <lineage>
        <taxon>Bacteria</taxon>
        <taxon>Candidatus Scatousia</taxon>
    </lineage>
</organism>
<name>A0A9D9GZN9_9BACT</name>
<dbReference type="GO" id="GO:0009254">
    <property type="term" value="P:peptidoglycan turnover"/>
    <property type="evidence" value="ECO:0007669"/>
    <property type="project" value="InterPro"/>
</dbReference>
<dbReference type="InterPro" id="IPR043129">
    <property type="entry name" value="ATPase_NBD"/>
</dbReference>
<reference evidence="1" key="2">
    <citation type="journal article" date="2021" name="PeerJ">
        <title>Extensive microbial diversity within the chicken gut microbiome revealed by metagenomics and culture.</title>
        <authorList>
            <person name="Gilroy R."/>
            <person name="Ravi A."/>
            <person name="Getino M."/>
            <person name="Pursley I."/>
            <person name="Horton D.L."/>
            <person name="Alikhan N.F."/>
            <person name="Baker D."/>
            <person name="Gharbi K."/>
            <person name="Hall N."/>
            <person name="Watson M."/>
            <person name="Adriaenssens E.M."/>
            <person name="Foster-Nyarko E."/>
            <person name="Jarju S."/>
            <person name="Secka A."/>
            <person name="Antonio M."/>
            <person name="Oren A."/>
            <person name="Chaudhuri R.R."/>
            <person name="La Ragione R."/>
            <person name="Hildebrand F."/>
            <person name="Pallen M.J."/>
        </authorList>
    </citation>
    <scope>NUCLEOTIDE SEQUENCE</scope>
    <source>
        <strain evidence="1">10192</strain>
    </source>
</reference>
<dbReference type="GO" id="GO:0016301">
    <property type="term" value="F:kinase activity"/>
    <property type="evidence" value="ECO:0007669"/>
    <property type="project" value="UniProtKB-KW"/>
</dbReference>
<evidence type="ECO:0000313" key="1">
    <source>
        <dbReference type="EMBL" id="MBO8431016.1"/>
    </source>
</evidence>
<dbReference type="Pfam" id="PF03702">
    <property type="entry name" value="AnmK"/>
    <property type="match status" value="1"/>
</dbReference>
<dbReference type="PANTHER" id="PTHR30605:SF0">
    <property type="entry name" value="ANHYDRO-N-ACETYLMURAMIC ACID KINASE"/>
    <property type="match status" value="1"/>
</dbReference>
<dbReference type="EC" id="2.7.1.170" evidence="1"/>
<dbReference type="PANTHER" id="PTHR30605">
    <property type="entry name" value="ANHYDRO-N-ACETYLMURAMIC ACID KINASE"/>
    <property type="match status" value="1"/>
</dbReference>
<dbReference type="GO" id="GO:0016773">
    <property type="term" value="F:phosphotransferase activity, alcohol group as acceptor"/>
    <property type="evidence" value="ECO:0007669"/>
    <property type="project" value="InterPro"/>
</dbReference>
<dbReference type="NCBIfam" id="NF007148">
    <property type="entry name" value="PRK09585.3-2"/>
    <property type="match status" value="1"/>
</dbReference>
<accession>A0A9D9GZN9</accession>
<sequence length="376" mass="41689">MKDELDSKKIIGLMSGTSCDSIDAGLCIVHPDLSCELVQGINYKYPPHIREKIFNLFSGNATVKDVCQMNFAIGKCFANACNILISEHGKPDFIASHGQTIYHYPFDEKLDDISLKSTLQIGESSVIAKETGCHVISNFREADIANGGEGAPLVCFADEKWFKPLKKNIAIQNIGGISNVTVISQEKPTFGFDTGLGNIMIDYCMNKFFNKPFDENGDVANSGKIQESWLDCLMQDDYYFKNPPKSTGREYFSTAYIENALKFGPKVPEDIIATVTALTAKTIAKAYERFVYPDIDIQEVVVGGGGAYNTALMKFLRHYLPKHIDLKTHEAYGISNNFKEVMAFALLGYCNYYGIPNNLPECTGAHRRVILGKVAN</sequence>
<comment type="caution">
    <text evidence="1">The sequence shown here is derived from an EMBL/GenBank/DDBJ whole genome shotgun (WGS) entry which is preliminary data.</text>
</comment>
<dbReference type="CDD" id="cd24050">
    <property type="entry name" value="ASKHA_NBD_ANMK"/>
    <property type="match status" value="1"/>
</dbReference>
<dbReference type="Proteomes" id="UP000823632">
    <property type="component" value="Unassembled WGS sequence"/>
</dbReference>
<reference evidence="1" key="1">
    <citation type="submission" date="2020-10" db="EMBL/GenBank/DDBJ databases">
        <authorList>
            <person name="Gilroy R."/>
        </authorList>
    </citation>
    <scope>NUCLEOTIDE SEQUENCE</scope>
    <source>
        <strain evidence="1">10192</strain>
    </source>
</reference>
<dbReference type="InterPro" id="IPR005338">
    <property type="entry name" value="Anhydro_N_Ac-Mur_kinase"/>
</dbReference>
<dbReference type="Gene3D" id="3.30.420.40">
    <property type="match status" value="2"/>
</dbReference>
<dbReference type="GO" id="GO:0005524">
    <property type="term" value="F:ATP binding"/>
    <property type="evidence" value="ECO:0007669"/>
    <property type="project" value="InterPro"/>
</dbReference>
<keyword evidence="1" id="KW-0808">Transferase</keyword>
<proteinExistence type="predicted"/>
<keyword evidence="1" id="KW-0418">Kinase</keyword>
<gene>
    <name evidence="1" type="ORF">IAC76_06470</name>
</gene>
<dbReference type="EMBL" id="JADIND010000141">
    <property type="protein sequence ID" value="MBO8431016.1"/>
    <property type="molecule type" value="Genomic_DNA"/>
</dbReference>
<protein>
    <submittedName>
        <fullName evidence="1">Anhydro-N-acetylmuramic acid kinase</fullName>
        <ecNumber evidence="1">2.7.1.170</ecNumber>
    </submittedName>
</protein>
<evidence type="ECO:0000313" key="2">
    <source>
        <dbReference type="Proteomes" id="UP000823632"/>
    </source>
</evidence>